<accession>A0A167UHE9</accession>
<evidence type="ECO:0000256" key="1">
    <source>
        <dbReference type="SAM" id="Phobius"/>
    </source>
</evidence>
<dbReference type="EMBL" id="CM002799">
    <property type="protein sequence ID" value="KZN89277.1"/>
    <property type="molecule type" value="Genomic_DNA"/>
</dbReference>
<feature type="transmembrane region" description="Helical" evidence="1">
    <location>
        <begin position="105"/>
        <end position="126"/>
    </location>
</feature>
<organism evidence="2">
    <name type="scientific">Penicillium chrysogenum</name>
    <name type="common">Penicillium notatum</name>
    <dbReference type="NCBI Taxonomy" id="5076"/>
    <lineage>
        <taxon>Eukaryota</taxon>
        <taxon>Fungi</taxon>
        <taxon>Dikarya</taxon>
        <taxon>Ascomycota</taxon>
        <taxon>Pezizomycotina</taxon>
        <taxon>Eurotiomycetes</taxon>
        <taxon>Eurotiomycetidae</taxon>
        <taxon>Eurotiales</taxon>
        <taxon>Aspergillaceae</taxon>
        <taxon>Penicillium</taxon>
        <taxon>Penicillium chrysogenum species complex</taxon>
    </lineage>
</organism>
<name>A0A167UHE9_PENCH</name>
<keyword evidence="1" id="KW-0472">Membrane</keyword>
<evidence type="ECO:0000313" key="2">
    <source>
        <dbReference type="EMBL" id="KZN89277.1"/>
    </source>
</evidence>
<dbReference type="AlphaFoldDB" id="A0A167UHE9"/>
<reference evidence="2" key="1">
    <citation type="journal article" date="2014" name="Genome Announc.">
        <title>Complete sequencing and chromosome-scale genome assembly of the industrial progenitor strain P2niaD18 from the penicillin producer Penicillium chrysogenum.</title>
        <authorList>
            <person name="Specht T."/>
            <person name="Dahlmann T.A."/>
            <person name="Zadra I."/>
            <person name="Kurnsteiner H."/>
            <person name="Kuck U."/>
        </authorList>
    </citation>
    <scope>NUCLEOTIDE SEQUENCE [LARGE SCALE GENOMIC DNA]</scope>
    <source>
        <strain evidence="2">P2niaD18</strain>
    </source>
</reference>
<dbReference type="OMA" id="PELGAFM"/>
<dbReference type="SUPFAM" id="SSF103473">
    <property type="entry name" value="MFS general substrate transporter"/>
    <property type="match status" value="1"/>
</dbReference>
<feature type="transmembrane region" description="Helical" evidence="1">
    <location>
        <begin position="36"/>
        <end position="55"/>
    </location>
</feature>
<proteinExistence type="predicted"/>
<feature type="transmembrane region" description="Helical" evidence="1">
    <location>
        <begin position="67"/>
        <end position="93"/>
    </location>
</feature>
<sequence length="143" mass="15203">MNDSPQTKLLIHDTCRAASIFGGILPGFIANHIGHFNVMVFIAFLSGFLILAYWLPKSPFTHPLVLLSDFAVFHGLASSEFVSLMTHCVVVLWDGKVEQLGPELGAFMFVIAIAALAGLPILGAIAESVSIGSKASLPLPVLS</sequence>
<dbReference type="InterPro" id="IPR036259">
    <property type="entry name" value="MFS_trans_sf"/>
</dbReference>
<evidence type="ECO:0008006" key="3">
    <source>
        <dbReference type="Google" id="ProtNLM"/>
    </source>
</evidence>
<dbReference type="Proteomes" id="UP000076449">
    <property type="component" value="Chromosome II"/>
</dbReference>
<keyword evidence="1" id="KW-1133">Transmembrane helix</keyword>
<keyword evidence="1" id="KW-0812">Transmembrane</keyword>
<gene>
    <name evidence="2" type="ORF">EN45_078750</name>
</gene>
<protein>
    <recommendedName>
        <fullName evidence="3">MFS-type transporter</fullName>
    </recommendedName>
</protein>